<dbReference type="InterPro" id="IPR016059">
    <property type="entry name" value="DNA_ligase_ATP-dep_CS"/>
</dbReference>
<keyword evidence="11 13" id="KW-0131">Cell cycle</keyword>
<feature type="active site" description="N6-AMP-lysine intermediate" evidence="13">
    <location>
        <position position="210"/>
    </location>
</feature>
<dbReference type="InterPro" id="IPR012310">
    <property type="entry name" value="DNA_ligase_ATP-dep_cent"/>
</dbReference>
<dbReference type="Gene3D" id="1.10.3260.10">
    <property type="entry name" value="DNA ligase, ATP-dependent, N-terminal domain"/>
    <property type="match status" value="1"/>
</dbReference>
<evidence type="ECO:0000256" key="3">
    <source>
        <dbReference type="ARBA" id="ARBA00022705"/>
    </source>
</evidence>
<evidence type="ECO:0000256" key="11">
    <source>
        <dbReference type="ARBA" id="ARBA00023306"/>
    </source>
</evidence>
<dbReference type="HAMAP" id="MF_00407">
    <property type="entry name" value="DNA_ligase"/>
    <property type="match status" value="1"/>
</dbReference>
<evidence type="ECO:0000256" key="13">
    <source>
        <dbReference type="HAMAP-Rule" id="MF_00407"/>
    </source>
</evidence>
<dbReference type="Gene3D" id="2.40.50.140">
    <property type="entry name" value="Nucleic acid-binding proteins"/>
    <property type="match status" value="1"/>
</dbReference>
<keyword evidence="2 13" id="KW-0132">Cell division</keyword>
<keyword evidence="7 13" id="KW-0067">ATP-binding</keyword>
<dbReference type="InterPro" id="IPR012340">
    <property type="entry name" value="NA-bd_OB-fold"/>
</dbReference>
<feature type="binding site" evidence="13">
    <location>
        <position position="230"/>
    </location>
    <ligand>
        <name>ATP</name>
        <dbReference type="ChEBI" id="CHEBI:30616"/>
    </ligand>
</feature>
<dbReference type="CDD" id="cd07901">
    <property type="entry name" value="Adenylation_DNA_ligase_Arch_LigB"/>
    <property type="match status" value="1"/>
</dbReference>
<dbReference type="Proteomes" id="UP001550739">
    <property type="component" value="Unassembled WGS sequence"/>
</dbReference>
<comment type="cofactor">
    <cofactor evidence="13">
        <name>Mg(2+)</name>
        <dbReference type="ChEBI" id="CHEBI:18420"/>
    </cofactor>
</comment>
<feature type="domain" description="ATP-dependent DNA ligase family profile" evidence="16">
    <location>
        <begin position="287"/>
        <end position="414"/>
    </location>
</feature>
<reference evidence="17 18" key="1">
    <citation type="submission" date="2024-06" db="EMBL/GenBank/DDBJ databases">
        <title>The Natural Products Discovery Center: Release of the First 8490 Sequenced Strains for Exploring Actinobacteria Biosynthetic Diversity.</title>
        <authorList>
            <person name="Kalkreuter E."/>
            <person name="Kautsar S.A."/>
            <person name="Yang D."/>
            <person name="Bader C.D."/>
            <person name="Teijaro C.N."/>
            <person name="Fluegel L."/>
            <person name="Davis C.M."/>
            <person name="Simpson J.R."/>
            <person name="Lauterbach L."/>
            <person name="Steele A.D."/>
            <person name="Gui C."/>
            <person name="Meng S."/>
            <person name="Li G."/>
            <person name="Viehrig K."/>
            <person name="Ye F."/>
            <person name="Su P."/>
            <person name="Kiefer A.F."/>
            <person name="Nichols A."/>
            <person name="Cepeda A.J."/>
            <person name="Yan W."/>
            <person name="Fan B."/>
            <person name="Jiang Y."/>
            <person name="Adhikari A."/>
            <person name="Zheng C.-J."/>
            <person name="Schuster L."/>
            <person name="Cowan T.M."/>
            <person name="Smanski M.J."/>
            <person name="Chevrette M.G."/>
            <person name="De Carvalho L.P.S."/>
            <person name="Shen B."/>
        </authorList>
    </citation>
    <scope>NUCLEOTIDE SEQUENCE [LARGE SCALE GENOMIC DNA]</scope>
    <source>
        <strain evidence="17 18">NPDC033843</strain>
    </source>
</reference>
<keyword evidence="18" id="KW-1185">Reference proteome</keyword>
<dbReference type="Pfam" id="PF04679">
    <property type="entry name" value="DNA_ligase_A_C"/>
    <property type="match status" value="1"/>
</dbReference>
<dbReference type="PROSITE" id="PS50160">
    <property type="entry name" value="DNA_LIGASE_A3"/>
    <property type="match status" value="1"/>
</dbReference>
<keyword evidence="3 13" id="KW-0235">DNA replication</keyword>
<dbReference type="PANTHER" id="PTHR45674">
    <property type="entry name" value="DNA LIGASE 1/3 FAMILY MEMBER"/>
    <property type="match status" value="1"/>
</dbReference>
<feature type="binding site" evidence="13">
    <location>
        <position position="299"/>
    </location>
    <ligand>
        <name>ATP</name>
        <dbReference type="ChEBI" id="CHEBI:30616"/>
    </ligand>
</feature>
<name>A0ABV2ZW54_9ACTN</name>
<keyword evidence="9 13" id="KW-0233">DNA recombination</keyword>
<dbReference type="PANTHER" id="PTHR45674:SF13">
    <property type="entry name" value="DNA LIGASE-RELATED"/>
    <property type="match status" value="1"/>
</dbReference>
<dbReference type="RefSeq" id="WP_361709013.1">
    <property type="nucleotide sequence ID" value="NZ_JBEZVE010000032.1"/>
</dbReference>
<comment type="catalytic activity">
    <reaction evidence="12 13 14">
        <text>ATP + (deoxyribonucleotide)n-3'-hydroxyl + 5'-phospho-(deoxyribonucleotide)m = (deoxyribonucleotide)n+m + AMP + diphosphate.</text>
        <dbReference type="EC" id="6.5.1.1"/>
    </reaction>
</comment>
<evidence type="ECO:0000256" key="12">
    <source>
        <dbReference type="ARBA" id="ARBA00034003"/>
    </source>
</evidence>
<proteinExistence type="inferred from homology"/>
<evidence type="ECO:0000256" key="6">
    <source>
        <dbReference type="ARBA" id="ARBA00022763"/>
    </source>
</evidence>
<dbReference type="EC" id="6.5.1.1" evidence="13"/>
<dbReference type="InterPro" id="IPR000977">
    <property type="entry name" value="DNA_ligase_ATP-dep"/>
</dbReference>
<evidence type="ECO:0000256" key="10">
    <source>
        <dbReference type="ARBA" id="ARBA00023204"/>
    </source>
</evidence>
<dbReference type="GO" id="GO:0003910">
    <property type="term" value="F:DNA ligase (ATP) activity"/>
    <property type="evidence" value="ECO:0007669"/>
    <property type="project" value="UniProtKB-EC"/>
</dbReference>
<feature type="binding site" evidence="13">
    <location>
        <position position="215"/>
    </location>
    <ligand>
        <name>ATP</name>
        <dbReference type="ChEBI" id="CHEBI:30616"/>
    </ligand>
</feature>
<keyword evidence="10 13" id="KW-0234">DNA repair</keyword>
<dbReference type="NCBIfam" id="TIGR00574">
    <property type="entry name" value="dnl1"/>
    <property type="match status" value="1"/>
</dbReference>
<evidence type="ECO:0000256" key="14">
    <source>
        <dbReference type="RuleBase" id="RU000617"/>
    </source>
</evidence>
<keyword evidence="8 13" id="KW-0460">Magnesium</keyword>
<organism evidence="17 18">
    <name type="scientific">Streptomyces sp. 900129855</name>
    <dbReference type="NCBI Taxonomy" id="3155129"/>
    <lineage>
        <taxon>Bacteria</taxon>
        <taxon>Bacillati</taxon>
        <taxon>Actinomycetota</taxon>
        <taxon>Actinomycetes</taxon>
        <taxon>Kitasatosporales</taxon>
        <taxon>Streptomycetaceae</taxon>
        <taxon>Streptomyces</taxon>
    </lineage>
</organism>
<evidence type="ECO:0000256" key="8">
    <source>
        <dbReference type="ARBA" id="ARBA00022842"/>
    </source>
</evidence>
<dbReference type="Pfam" id="PF01068">
    <property type="entry name" value="DNA_ligase_A_M"/>
    <property type="match status" value="1"/>
</dbReference>
<dbReference type="InterPro" id="IPR012308">
    <property type="entry name" value="DNA_ligase_ATP-dep_N"/>
</dbReference>
<evidence type="ECO:0000313" key="17">
    <source>
        <dbReference type="EMBL" id="MEU3786811.1"/>
    </source>
</evidence>
<dbReference type="CDD" id="cd07972">
    <property type="entry name" value="OBF_DNA_ligase_Arch_LigB"/>
    <property type="match status" value="1"/>
</dbReference>
<feature type="binding site" evidence="13">
    <location>
        <position position="380"/>
    </location>
    <ligand>
        <name>ATP</name>
        <dbReference type="ChEBI" id="CHEBI:30616"/>
    </ligand>
</feature>
<evidence type="ECO:0000259" key="16">
    <source>
        <dbReference type="PROSITE" id="PS50160"/>
    </source>
</evidence>
<feature type="binding site" evidence="13">
    <location>
        <position position="208"/>
    </location>
    <ligand>
        <name>ATP</name>
        <dbReference type="ChEBI" id="CHEBI:30616"/>
    </ligand>
</feature>
<evidence type="ECO:0000256" key="15">
    <source>
        <dbReference type="RuleBase" id="RU004196"/>
    </source>
</evidence>
<dbReference type="NCBIfam" id="NF002868">
    <property type="entry name" value="PRK03180.1"/>
    <property type="match status" value="1"/>
</dbReference>
<dbReference type="SUPFAM" id="SSF117018">
    <property type="entry name" value="ATP-dependent DNA ligase DNA-binding domain"/>
    <property type="match status" value="1"/>
</dbReference>
<evidence type="ECO:0000256" key="1">
    <source>
        <dbReference type="ARBA" id="ARBA00022598"/>
    </source>
</evidence>
<evidence type="ECO:0000256" key="5">
    <source>
        <dbReference type="ARBA" id="ARBA00022741"/>
    </source>
</evidence>
<protein>
    <recommendedName>
        <fullName evidence="13">Probable DNA ligase</fullName>
        <ecNumber evidence="13">6.5.1.1</ecNumber>
    </recommendedName>
    <alternativeName>
        <fullName evidence="13">Polydeoxyribonucleotide synthase [ATP]</fullName>
    </alternativeName>
</protein>
<keyword evidence="5 13" id="KW-0547">Nucleotide-binding</keyword>
<keyword evidence="4 13" id="KW-0479">Metal-binding</keyword>
<accession>A0ABV2ZW54</accession>
<dbReference type="PROSITE" id="PS00697">
    <property type="entry name" value="DNA_LIGASE_A1"/>
    <property type="match status" value="1"/>
</dbReference>
<dbReference type="Pfam" id="PF04675">
    <property type="entry name" value="DNA_ligase_A_N"/>
    <property type="match status" value="1"/>
</dbReference>
<dbReference type="SUPFAM" id="SSF56091">
    <property type="entry name" value="DNA ligase/mRNA capping enzyme, catalytic domain"/>
    <property type="match status" value="1"/>
</dbReference>
<gene>
    <name evidence="13" type="primary">lig</name>
    <name evidence="17" type="ORF">AB0E89_40870</name>
</gene>
<dbReference type="InterPro" id="IPR022865">
    <property type="entry name" value="DNA_ligae_ATP-dep_bac/arc"/>
</dbReference>
<dbReference type="InterPro" id="IPR036599">
    <property type="entry name" value="DNA_ligase_N_sf"/>
</dbReference>
<dbReference type="InterPro" id="IPR050191">
    <property type="entry name" value="ATP-dep_DNA_ligase"/>
</dbReference>
<comment type="function">
    <text evidence="13">DNA ligase that seals nicks in double-stranded DNA during DNA replication, DNA recombination and DNA repair.</text>
</comment>
<evidence type="ECO:0000256" key="9">
    <source>
        <dbReference type="ARBA" id="ARBA00023172"/>
    </source>
</evidence>
<evidence type="ECO:0000313" key="18">
    <source>
        <dbReference type="Proteomes" id="UP001550739"/>
    </source>
</evidence>
<comment type="similarity">
    <text evidence="13 15">Belongs to the ATP-dependent DNA ligase family.</text>
</comment>
<dbReference type="InterPro" id="IPR012309">
    <property type="entry name" value="DNA_ligase_ATP-dep_C"/>
</dbReference>
<keyword evidence="6 13" id="KW-0227">DNA damage</keyword>
<evidence type="ECO:0000256" key="7">
    <source>
        <dbReference type="ARBA" id="ARBA00022840"/>
    </source>
</evidence>
<dbReference type="Gene3D" id="3.30.470.30">
    <property type="entry name" value="DNA ligase/mRNA capping enzyme"/>
    <property type="match status" value="1"/>
</dbReference>
<sequence length="512" mass="54842">MLLTRLADVSREVAATSARSRKIALLAELFRDAEAEDVPIVIPYLAGRLPQGRLGVGWKVLSRPVAPAGAPTLTVREVDALLTELGTVSGPGSQAERARLVGALMGAATADEQRFLLGLITGEVRQGALDAVAVEGLAQATGAPPADVRRAVMLAGSLQTVARALLADGPPALETFRLTVGRPVLPMLAHTASSVTEAVGKLGVCAVEEKLDGIRVQVHRAGDDIRLYTRTLDDITDRLPEVTAAARELAGSRFILDGEVIALDETGRPRSFQETAGRVGSRVDVATAAEAVPVSPVFFDALSVNGRDLLDLPFAERHAELARLVPEPMRVRRRVVSGPEDAEAAEEFTSQTLLRGHEGVVVKALDAPYSAGRRGASWLKVKPVHTLDLVVLAAEWGHGRRVGKLSNLHLGARTADGGFAMLGKTFKGMTDAMLTWQTDRLKELAVEDDGHVVTVRPELVVEIAYDGLQRSTRYPAGVTLRFARVVRYREDKRPAEADTVQTLLAAHPEVHP</sequence>
<comment type="caution">
    <text evidence="17">The sequence shown here is derived from an EMBL/GenBank/DDBJ whole genome shotgun (WGS) entry which is preliminary data.</text>
</comment>
<feature type="binding site" evidence="13">
    <location>
        <position position="374"/>
    </location>
    <ligand>
        <name>ATP</name>
        <dbReference type="ChEBI" id="CHEBI:30616"/>
    </ligand>
</feature>
<keyword evidence="1 13" id="KW-0436">Ligase</keyword>
<dbReference type="SUPFAM" id="SSF50249">
    <property type="entry name" value="Nucleic acid-binding proteins"/>
    <property type="match status" value="1"/>
</dbReference>
<evidence type="ECO:0000256" key="4">
    <source>
        <dbReference type="ARBA" id="ARBA00022723"/>
    </source>
</evidence>
<feature type="binding site" evidence="13">
    <location>
        <position position="259"/>
    </location>
    <ligand>
        <name>ATP</name>
        <dbReference type="ChEBI" id="CHEBI:30616"/>
    </ligand>
</feature>
<evidence type="ECO:0000256" key="2">
    <source>
        <dbReference type="ARBA" id="ARBA00022618"/>
    </source>
</evidence>
<dbReference type="EMBL" id="JBEZVE010000032">
    <property type="protein sequence ID" value="MEU3786811.1"/>
    <property type="molecule type" value="Genomic_DNA"/>
</dbReference>